<dbReference type="InterPro" id="IPR019775">
    <property type="entry name" value="WD40_repeat_CS"/>
</dbReference>
<dbReference type="PANTHER" id="PTHR44324">
    <property type="entry name" value="WD40 REPEAT DOMAIN 95"/>
    <property type="match status" value="1"/>
</dbReference>
<keyword evidence="7" id="KW-1185">Reference proteome</keyword>
<organism evidence="6 7">
    <name type="scientific">Rhynchophorus ferrugineus</name>
    <name type="common">Red palm weevil</name>
    <name type="synonym">Curculio ferrugineus</name>
    <dbReference type="NCBI Taxonomy" id="354439"/>
    <lineage>
        <taxon>Eukaryota</taxon>
        <taxon>Metazoa</taxon>
        <taxon>Ecdysozoa</taxon>
        <taxon>Arthropoda</taxon>
        <taxon>Hexapoda</taxon>
        <taxon>Insecta</taxon>
        <taxon>Pterygota</taxon>
        <taxon>Neoptera</taxon>
        <taxon>Endopterygota</taxon>
        <taxon>Coleoptera</taxon>
        <taxon>Polyphaga</taxon>
        <taxon>Cucujiformia</taxon>
        <taxon>Curculionidae</taxon>
        <taxon>Dryophthorinae</taxon>
        <taxon>Rhynchophorus</taxon>
    </lineage>
</organism>
<dbReference type="Pfam" id="PF00400">
    <property type="entry name" value="WD40"/>
    <property type="match status" value="4"/>
</dbReference>
<protein>
    <recommendedName>
        <fullName evidence="1">WD repeat-containing protein on Y chromosome</fullName>
    </recommendedName>
</protein>
<feature type="repeat" description="WD" evidence="4">
    <location>
        <begin position="878"/>
        <end position="911"/>
    </location>
</feature>
<sequence>MSQIDTRKIQRLRVPAIREFRKPKKDPTKELHQVLDETELLQINELFNQEEGKRMSRARLKEVLAKVAKIEYPEDVFERTFLKINSACNGFVTWNELISHLILGFEQQEVSTEYKTLSAPIPVSPNMIKSNHRHPINRITFYPTVKPDRTSTWHDGSIITCSHDGVINYWTLDMTIERTVQSTCPNLKIQTTWVTDLAVLPDLSVICTSSSERDLRFYDTSARKFELRVILTSLEHAVTTMHYKFYQDPDMESKLILGDMGGGVKVLFIKTFARGPFKSQPGIPLLHARWEKIVKGLVDNFRAVVFPHLHTDYVRQINFYSTLHSVVSCAQCPKSGLLMTDVTNNKVAYTYKIISGVWCFALEETSHIVATGSPDCLIRLWNPFVPRRPTCTFYGHHSGIVQLVFQDNGKKLYSLSKDKCVKVWDISLQVCLQTYLELPSELGERSELAALYNPESRQWIIGSCMIVVIPLSPKQSSEHTDGNTHSSGVSVVLYNKLFKVIVTCGLDSYIIVWNPWDGRRLMVIKEGHTRMLHGEIMNVEITAATFDPGYQRLLTGAHDGTLKIWNFNTGTCVRNMNIETWCEVQCVIWVKNRIMAMGWNKRVTEFADTGAAVGPEGAFSKNWDLRHSEDISAGAITLLVTFSLCSSYVGELLLWRLETGQPYKKFIVSNPTERIKIHFTVDKAKERKDSSQSNKVRGSVSIRQSKPRRPTLLPPQENTLSGARVMGRRAGRLSTIQLPEECFNLRRLAVHSMLFLCARKNDPQVGTLLVALENGVVQVWNHHVSGGFITSFSAVHKAGDYVISMTTDDKNEFLFIGTSAGYIKTWLLVNYCVLPEDVVHICMPKYRLLFPFMWGDRFVGRAKRMITNQPLPVLLNSYKGHFMPVSGLTFIEDCQILISCSADLSARMWTIGGRYLQTIGTFKPWKNIVPENTISDDFDFSIPPDIKRIASSTTLRVLCGGSFPKRLTIKQLQKQAQKDLIHIDHSKIYGARLKEPILGEHYDIPVRTTKPKDIKFDTTFPYIPVYQHLVMPQPNPIKVPDVPENINTDICVEDEEI</sequence>
<dbReference type="OrthoDB" id="5980302at2759"/>
<evidence type="ECO:0000313" key="6">
    <source>
        <dbReference type="EMBL" id="KAF7272716.1"/>
    </source>
</evidence>
<evidence type="ECO:0000256" key="5">
    <source>
        <dbReference type="SAM" id="MobiDB-lite"/>
    </source>
</evidence>
<keyword evidence="3" id="KW-0677">Repeat</keyword>
<dbReference type="InterPro" id="IPR051242">
    <property type="entry name" value="WD-EF-hand_domain"/>
</dbReference>
<dbReference type="PROSITE" id="PS50082">
    <property type="entry name" value="WD_REPEATS_2"/>
    <property type="match status" value="3"/>
</dbReference>
<evidence type="ECO:0000256" key="3">
    <source>
        <dbReference type="ARBA" id="ARBA00022737"/>
    </source>
</evidence>
<dbReference type="InterPro" id="IPR011047">
    <property type="entry name" value="Quinoprotein_ADH-like_sf"/>
</dbReference>
<dbReference type="EMBL" id="JAACXV010013722">
    <property type="protein sequence ID" value="KAF7272716.1"/>
    <property type="molecule type" value="Genomic_DNA"/>
</dbReference>
<dbReference type="AlphaFoldDB" id="A0A834M904"/>
<dbReference type="PROSITE" id="PS00678">
    <property type="entry name" value="WD_REPEATS_1"/>
    <property type="match status" value="2"/>
</dbReference>
<proteinExistence type="predicted"/>
<feature type="repeat" description="WD" evidence="4">
    <location>
        <begin position="393"/>
        <end position="434"/>
    </location>
</feature>
<dbReference type="PANTHER" id="PTHR44324:SF6">
    <property type="entry name" value="EF-HAND CALCIUM BINDING DOMAIN 8"/>
    <property type="match status" value="1"/>
</dbReference>
<evidence type="ECO:0000256" key="1">
    <source>
        <dbReference type="ARBA" id="ARBA00014901"/>
    </source>
</evidence>
<dbReference type="InterPro" id="IPR001680">
    <property type="entry name" value="WD40_rpt"/>
</dbReference>
<feature type="repeat" description="WD" evidence="4">
    <location>
        <begin position="541"/>
        <end position="575"/>
    </location>
</feature>
<name>A0A834M904_RHYFE</name>
<dbReference type="InterPro" id="IPR036322">
    <property type="entry name" value="WD40_repeat_dom_sf"/>
</dbReference>
<keyword evidence="2 4" id="KW-0853">WD repeat</keyword>
<evidence type="ECO:0000256" key="2">
    <source>
        <dbReference type="ARBA" id="ARBA00022574"/>
    </source>
</evidence>
<dbReference type="InterPro" id="IPR015943">
    <property type="entry name" value="WD40/YVTN_repeat-like_dom_sf"/>
</dbReference>
<dbReference type="Gene3D" id="2.130.10.10">
    <property type="entry name" value="YVTN repeat-like/Quinoprotein amine dehydrogenase"/>
    <property type="match status" value="4"/>
</dbReference>
<feature type="region of interest" description="Disordered" evidence="5">
    <location>
        <begin position="686"/>
        <end position="720"/>
    </location>
</feature>
<feature type="compositionally biased region" description="Polar residues" evidence="5">
    <location>
        <begin position="691"/>
        <end position="704"/>
    </location>
</feature>
<reference evidence="6" key="1">
    <citation type="submission" date="2020-08" db="EMBL/GenBank/DDBJ databases">
        <title>Genome sequencing and assembly of the red palm weevil Rhynchophorus ferrugineus.</title>
        <authorList>
            <person name="Dias G.B."/>
            <person name="Bergman C.M."/>
            <person name="Manee M."/>
        </authorList>
    </citation>
    <scope>NUCLEOTIDE SEQUENCE</scope>
    <source>
        <strain evidence="6">AA-2017</strain>
        <tissue evidence="6">Whole larva</tissue>
    </source>
</reference>
<dbReference type="SUPFAM" id="SSF50998">
    <property type="entry name" value="Quinoprotein alcohol dehydrogenase-like"/>
    <property type="match status" value="1"/>
</dbReference>
<dbReference type="SUPFAM" id="SSF50978">
    <property type="entry name" value="WD40 repeat-like"/>
    <property type="match status" value="1"/>
</dbReference>
<evidence type="ECO:0000256" key="4">
    <source>
        <dbReference type="PROSITE-ProRule" id="PRU00221"/>
    </source>
</evidence>
<dbReference type="SMART" id="SM00320">
    <property type="entry name" value="WD40"/>
    <property type="match status" value="8"/>
</dbReference>
<comment type="caution">
    <text evidence="6">The sequence shown here is derived from an EMBL/GenBank/DDBJ whole genome shotgun (WGS) entry which is preliminary data.</text>
</comment>
<dbReference type="PROSITE" id="PS50294">
    <property type="entry name" value="WD_REPEATS_REGION"/>
    <property type="match status" value="1"/>
</dbReference>
<evidence type="ECO:0000313" key="7">
    <source>
        <dbReference type="Proteomes" id="UP000625711"/>
    </source>
</evidence>
<dbReference type="Proteomes" id="UP000625711">
    <property type="component" value="Unassembled WGS sequence"/>
</dbReference>
<accession>A0A834M904</accession>
<gene>
    <name evidence="6" type="ORF">GWI33_014528</name>
</gene>